<organism evidence="2">
    <name type="scientific">bioreactor metagenome</name>
    <dbReference type="NCBI Taxonomy" id="1076179"/>
    <lineage>
        <taxon>unclassified sequences</taxon>
        <taxon>metagenomes</taxon>
        <taxon>ecological metagenomes</taxon>
    </lineage>
</organism>
<feature type="compositionally biased region" description="Low complexity" evidence="1">
    <location>
        <begin position="545"/>
        <end position="584"/>
    </location>
</feature>
<protein>
    <recommendedName>
        <fullName evidence="3">Portal protein</fullName>
    </recommendedName>
</protein>
<evidence type="ECO:0000313" key="2">
    <source>
        <dbReference type="EMBL" id="MPM15671.1"/>
    </source>
</evidence>
<dbReference type="EMBL" id="VSSQ01002482">
    <property type="protein sequence ID" value="MPM15671.1"/>
    <property type="molecule type" value="Genomic_DNA"/>
</dbReference>
<feature type="region of interest" description="Disordered" evidence="1">
    <location>
        <begin position="191"/>
        <end position="212"/>
    </location>
</feature>
<dbReference type="Pfam" id="PF16510">
    <property type="entry name" value="P22_portal"/>
    <property type="match status" value="1"/>
</dbReference>
<evidence type="ECO:0008006" key="3">
    <source>
        <dbReference type="Google" id="ProtNLM"/>
    </source>
</evidence>
<dbReference type="InterPro" id="IPR032427">
    <property type="entry name" value="P22_portal"/>
</dbReference>
<dbReference type="AlphaFoldDB" id="A0A644XIR4"/>
<accession>A0A644XIR4</accession>
<comment type="caution">
    <text evidence="2">The sequence shown here is derived from an EMBL/GenBank/DDBJ whole genome shotgun (WGS) entry which is preliminary data.</text>
</comment>
<evidence type="ECO:0000256" key="1">
    <source>
        <dbReference type="SAM" id="MobiDB-lite"/>
    </source>
</evidence>
<reference evidence="2" key="1">
    <citation type="submission" date="2019-08" db="EMBL/GenBank/DDBJ databases">
        <authorList>
            <person name="Kucharzyk K."/>
            <person name="Murdoch R.W."/>
            <person name="Higgins S."/>
            <person name="Loffler F."/>
        </authorList>
    </citation>
    <scope>NUCLEOTIDE SEQUENCE</scope>
</reference>
<name>A0A644XIR4_9ZZZZ</name>
<proteinExistence type="predicted"/>
<sequence>MIKMRAAPEKIWQEYQKGIDFKTQLNLYDTVEANENFYIGKQWEGVTSNGLPTPTFNFVRRIVLYLIASTATDNLKLSSSPLSSAGPFSAFEVEKVCSIVNAQFDALFEQNKLGKMIRDFMRNAAVDGDACIYTYFDPELETGQKAKGGIRAELLENTRVFFGDPNSREVQSQPYLIISRRETVEEVKRRAERFGGDSESVKPDGDDANNRFDAMTEGKCTTVLKLWKDAESGEVHGAETARNTIVRPEWNTGQKLYPLVWMPWDFVQNCYHGQAAVTGLIPNQVFVNKMFAMTMLSLMTTAYPKIVYDRTRISKWDSRVGAAIGVNGGDVANVAKTIDPAAISPQVSQFINLAINLTKEFMGATDAALGDMKPDNTSAIIALQKASSVPMELTKHNLYQCIEELGIIWLDMMRTFYGVRYVEAKPTGKETAAGDADEKAPRLFDFAALSDIPMSLKLDVGGSAYWSEIAQMNTLDNLLMKKQINVIDYLERVPNGYISNQQELIDTLRERQKTEESGSDSGGMSNLKAGGGGLPSMAAALPDTASGGKPAAPGAAANAAAARPGMPAGHSGAAASAPGESLPGTDGQGALPGLKGTVPMVKTPLLQLFKANKAGTGMPTPGTGQATPLLDQFRRTMRNSAR</sequence>
<feature type="region of interest" description="Disordered" evidence="1">
    <location>
        <begin position="510"/>
        <end position="596"/>
    </location>
</feature>
<gene>
    <name evidence="2" type="ORF">SDC9_62042</name>
</gene>